<dbReference type="OrthoDB" id="8250698at2759"/>
<reference evidence="3" key="1">
    <citation type="submission" date="2025-08" db="UniProtKB">
        <authorList>
            <consortium name="RefSeq"/>
        </authorList>
    </citation>
    <scope>IDENTIFICATION</scope>
</reference>
<dbReference type="FunCoup" id="A0A7E5W7R3">
    <property type="interactions" value="54"/>
</dbReference>
<evidence type="ECO:0000313" key="3">
    <source>
        <dbReference type="RefSeq" id="XP_026736542.1"/>
    </source>
</evidence>
<gene>
    <name evidence="3" type="primary">LOC113500071</name>
</gene>
<dbReference type="InterPro" id="IPR011009">
    <property type="entry name" value="Kinase-like_dom_sf"/>
</dbReference>
<evidence type="ECO:0000259" key="1">
    <source>
        <dbReference type="SMART" id="SM00587"/>
    </source>
</evidence>
<dbReference type="SMART" id="SM00587">
    <property type="entry name" value="CHK"/>
    <property type="match status" value="1"/>
</dbReference>
<dbReference type="Proteomes" id="UP000322000">
    <property type="component" value="Chromosome 13"/>
</dbReference>
<dbReference type="AlphaFoldDB" id="A0A7E5W7R3"/>
<name>A0A7E5W7R3_TRINI</name>
<keyword evidence="2" id="KW-1185">Reference proteome</keyword>
<protein>
    <submittedName>
        <fullName evidence="3">Uncharacterized protein LOC113500071</fullName>
    </submittedName>
</protein>
<dbReference type="KEGG" id="tnl:113500071"/>
<dbReference type="Pfam" id="PF02958">
    <property type="entry name" value="EcKL"/>
    <property type="match status" value="1"/>
</dbReference>
<accession>A0A7E5W7R3</accession>
<dbReference type="PANTHER" id="PTHR11012:SF54">
    <property type="entry name" value="CHK KINASE-LIKE DOMAIN-CONTAINING PROTEIN"/>
    <property type="match status" value="1"/>
</dbReference>
<evidence type="ECO:0000313" key="2">
    <source>
        <dbReference type="Proteomes" id="UP000322000"/>
    </source>
</evidence>
<organism evidence="2 3">
    <name type="scientific">Trichoplusia ni</name>
    <name type="common">Cabbage looper</name>
    <dbReference type="NCBI Taxonomy" id="7111"/>
    <lineage>
        <taxon>Eukaryota</taxon>
        <taxon>Metazoa</taxon>
        <taxon>Ecdysozoa</taxon>
        <taxon>Arthropoda</taxon>
        <taxon>Hexapoda</taxon>
        <taxon>Insecta</taxon>
        <taxon>Pterygota</taxon>
        <taxon>Neoptera</taxon>
        <taxon>Endopterygota</taxon>
        <taxon>Lepidoptera</taxon>
        <taxon>Glossata</taxon>
        <taxon>Ditrysia</taxon>
        <taxon>Noctuoidea</taxon>
        <taxon>Noctuidae</taxon>
        <taxon>Plusiinae</taxon>
        <taxon>Trichoplusia</taxon>
    </lineage>
</organism>
<sequence>MAKYNFEGDLENISDPQLEFINQVIQELDIKVKKVTFKPVGKAGDNFAASVKRIIIDGDDATIRMIAKIAPQSEGIRGIVSTPITFSNEHIIYTEFLPKIEQLQKDAGVPNEDRLRYPKCYGSSLEKPNEVILLEDLSVSDFIMLDKFKSLPDNCVRSILKNFAILHSLSFVLKRREPEKFDDFKHRFTDVWSINSHDEGAIIYMEKLESDLSSLLDEEYHRSKIRNKMKDMVHSSVELNKNELNNQYSVIQHSDAWTNNFMFRFKEDELLESIIIDYQTAKNGNPVSDILYTIFSSTDYDFRKNNFYDWIDCYYSELDRSLSYFNLESKSVYPREQLDADMKKHGSFLFAQCCVCCNIMLRNSEEAVEVLEAMHNSEDVSVILDSMRADTLEDASREKIRERIIGLINSFTEYGLL</sequence>
<feature type="domain" description="CHK kinase-like" evidence="1">
    <location>
        <begin position="132"/>
        <end position="324"/>
    </location>
</feature>
<dbReference type="GeneID" id="113500071"/>
<dbReference type="SUPFAM" id="SSF56112">
    <property type="entry name" value="Protein kinase-like (PK-like)"/>
    <property type="match status" value="1"/>
</dbReference>
<dbReference type="Gene3D" id="3.90.1200.10">
    <property type="match status" value="1"/>
</dbReference>
<dbReference type="InterPro" id="IPR004119">
    <property type="entry name" value="EcKL"/>
</dbReference>
<proteinExistence type="predicted"/>
<dbReference type="InParanoid" id="A0A7E5W7R3"/>
<dbReference type="RefSeq" id="XP_026736542.1">
    <property type="nucleotide sequence ID" value="XM_026880741.1"/>
</dbReference>
<dbReference type="InterPro" id="IPR015897">
    <property type="entry name" value="CHK_kinase-like"/>
</dbReference>
<dbReference type="PANTHER" id="PTHR11012">
    <property type="entry name" value="PROTEIN KINASE-LIKE DOMAIN-CONTAINING"/>
    <property type="match status" value="1"/>
</dbReference>